<accession>A0A318JMG2</accession>
<comment type="caution">
    <text evidence="1">The sequence shown here is derived from an EMBL/GenBank/DDBJ whole genome shotgun (WGS) entry which is preliminary data.</text>
</comment>
<evidence type="ECO:0000313" key="2">
    <source>
        <dbReference type="Proteomes" id="UP000247792"/>
    </source>
</evidence>
<evidence type="ECO:0000313" key="1">
    <source>
        <dbReference type="EMBL" id="PXX41452.1"/>
    </source>
</evidence>
<sequence>MIPVTLYEIPYFTCDVAPVEQVLSASDLAQSAAKLKNGKHLVRCLTRREAFVSTQALVIPGKACVFDAMSINWENRAWNFVDSEVRKYAARINSKGQCPVVDYREKFYPGQHWTEIYPGTTLEAAMEIKNLAELSGIALLRKAGLPWDRYSRNPDDPAKLHVEAVHEVEAERCLDEWDRLWPVSLNLDKPVQCYRASMIRGFDYVEWMEFARYKDGSIRFKGTNYVIA</sequence>
<reference evidence="1 2" key="1">
    <citation type="submission" date="2018-05" db="EMBL/GenBank/DDBJ databases">
        <title>Genomic Encyclopedia of Type Strains, Phase IV (KMG-IV): sequencing the most valuable type-strain genomes for metagenomic binning, comparative biology and taxonomic classification.</title>
        <authorList>
            <person name="Goeker M."/>
        </authorList>
    </citation>
    <scope>NUCLEOTIDE SEQUENCE [LARGE SCALE GENOMIC DNA]</scope>
    <source>
        <strain evidence="1 2">DSM 19792</strain>
    </source>
</reference>
<name>A0A318JMG2_9BURK</name>
<dbReference type="OrthoDB" id="9883067at2"/>
<dbReference type="Proteomes" id="UP000247792">
    <property type="component" value="Unassembled WGS sequence"/>
</dbReference>
<protein>
    <submittedName>
        <fullName evidence="1">Uncharacterized protein</fullName>
    </submittedName>
</protein>
<gene>
    <name evidence="1" type="ORF">DFR42_107103</name>
</gene>
<keyword evidence="2" id="KW-1185">Reference proteome</keyword>
<dbReference type="EMBL" id="QJKB01000007">
    <property type="protein sequence ID" value="PXX41452.1"/>
    <property type="molecule type" value="Genomic_DNA"/>
</dbReference>
<organism evidence="1 2">
    <name type="scientific">Undibacterium pigrum</name>
    <dbReference type="NCBI Taxonomy" id="401470"/>
    <lineage>
        <taxon>Bacteria</taxon>
        <taxon>Pseudomonadati</taxon>
        <taxon>Pseudomonadota</taxon>
        <taxon>Betaproteobacteria</taxon>
        <taxon>Burkholderiales</taxon>
        <taxon>Oxalobacteraceae</taxon>
        <taxon>Undibacterium</taxon>
    </lineage>
</organism>
<proteinExistence type="predicted"/>
<dbReference type="AlphaFoldDB" id="A0A318JMG2"/>
<dbReference type="RefSeq" id="WP_110256686.1">
    <property type="nucleotide sequence ID" value="NZ_QJKB01000007.1"/>
</dbReference>